<dbReference type="SMART" id="SM00342">
    <property type="entry name" value="HTH_ARAC"/>
    <property type="match status" value="1"/>
</dbReference>
<dbReference type="SUPFAM" id="SSF46689">
    <property type="entry name" value="Homeodomain-like"/>
    <property type="match status" value="2"/>
</dbReference>
<protein>
    <submittedName>
        <fullName evidence="5">Exoenzyme S synthesis regulatory protein ExsA</fullName>
    </submittedName>
</protein>
<proteinExistence type="predicted"/>
<dbReference type="GO" id="GO:0003700">
    <property type="term" value="F:DNA-binding transcription factor activity"/>
    <property type="evidence" value="ECO:0007669"/>
    <property type="project" value="InterPro"/>
</dbReference>
<dbReference type="InterPro" id="IPR020449">
    <property type="entry name" value="Tscrpt_reg_AraC-type_HTH"/>
</dbReference>
<sequence>MYFYGSMVAEYKKYELFGKTLFEKMVIIPPFKKLTLLSDEACFVHIIEGQYISVSEESVLKITAKESLLMKCGNYIAKMPVSANPKKYEMVAIHFLPEILKRIYDNEIPSFLKNRSGNFNTGMVKITNELLLQKYVDGILFYFENPAIVTEELLILKLKELILLLNQTKDAPLVHQILSNLFSPATYSFKEIIEAHIFSGISIAELAELTNQSVSSFKRKFEKIYTESPAAYFKTKRLEKAAELLLISDLSINEIALECGFGSIAHFSKCFQQQYDLAPTKYRLSQKNKSLN</sequence>
<dbReference type="EMBL" id="MLJW01000132">
    <property type="protein sequence ID" value="OIQ97491.1"/>
    <property type="molecule type" value="Genomic_DNA"/>
</dbReference>
<evidence type="ECO:0000313" key="5">
    <source>
        <dbReference type="EMBL" id="OIQ97491.1"/>
    </source>
</evidence>
<keyword evidence="1" id="KW-0805">Transcription regulation</keyword>
<evidence type="ECO:0000256" key="3">
    <source>
        <dbReference type="ARBA" id="ARBA00023163"/>
    </source>
</evidence>
<evidence type="ECO:0000256" key="1">
    <source>
        <dbReference type="ARBA" id="ARBA00023015"/>
    </source>
</evidence>
<dbReference type="AlphaFoldDB" id="A0A1J5S6S5"/>
<accession>A0A1J5S6S5</accession>
<keyword evidence="2" id="KW-0238">DNA-binding</keyword>
<dbReference type="InterPro" id="IPR054015">
    <property type="entry name" value="ExsA-like_N"/>
</dbReference>
<dbReference type="GO" id="GO:0043565">
    <property type="term" value="F:sequence-specific DNA binding"/>
    <property type="evidence" value="ECO:0007669"/>
    <property type="project" value="InterPro"/>
</dbReference>
<reference evidence="5" key="1">
    <citation type="submission" date="2016-10" db="EMBL/GenBank/DDBJ databases">
        <title>Sequence of Gallionella enrichment culture.</title>
        <authorList>
            <person name="Poehlein A."/>
            <person name="Muehling M."/>
            <person name="Daniel R."/>
        </authorList>
    </citation>
    <scope>NUCLEOTIDE SEQUENCE</scope>
</reference>
<name>A0A1J5S6S5_9ZZZZ</name>
<dbReference type="InterPro" id="IPR018060">
    <property type="entry name" value="HTH_AraC"/>
</dbReference>
<dbReference type="Pfam" id="PF12833">
    <property type="entry name" value="HTH_18"/>
    <property type="match status" value="1"/>
</dbReference>
<dbReference type="PROSITE" id="PS01124">
    <property type="entry name" value="HTH_ARAC_FAMILY_2"/>
    <property type="match status" value="1"/>
</dbReference>
<dbReference type="PROSITE" id="PS00041">
    <property type="entry name" value="HTH_ARAC_FAMILY_1"/>
    <property type="match status" value="1"/>
</dbReference>
<feature type="domain" description="HTH araC/xylS-type" evidence="4">
    <location>
        <begin position="187"/>
        <end position="285"/>
    </location>
</feature>
<dbReference type="PRINTS" id="PR00032">
    <property type="entry name" value="HTHARAC"/>
</dbReference>
<evidence type="ECO:0000256" key="2">
    <source>
        <dbReference type="ARBA" id="ARBA00023125"/>
    </source>
</evidence>
<organism evidence="5">
    <name type="scientific">mine drainage metagenome</name>
    <dbReference type="NCBI Taxonomy" id="410659"/>
    <lineage>
        <taxon>unclassified sequences</taxon>
        <taxon>metagenomes</taxon>
        <taxon>ecological metagenomes</taxon>
    </lineage>
</organism>
<gene>
    <name evidence="5" type="primary">exsA_2</name>
    <name evidence="5" type="ORF">GALL_205010</name>
</gene>
<evidence type="ECO:0000259" key="4">
    <source>
        <dbReference type="PROSITE" id="PS01124"/>
    </source>
</evidence>
<dbReference type="PANTHER" id="PTHR43280:SF2">
    <property type="entry name" value="HTH-TYPE TRANSCRIPTIONAL REGULATOR EXSA"/>
    <property type="match status" value="1"/>
</dbReference>
<comment type="caution">
    <text evidence="5">The sequence shown here is derived from an EMBL/GenBank/DDBJ whole genome shotgun (WGS) entry which is preliminary data.</text>
</comment>
<keyword evidence="3" id="KW-0804">Transcription</keyword>
<dbReference type="Pfam" id="PF22200">
    <property type="entry name" value="ExsA_N"/>
    <property type="match status" value="1"/>
</dbReference>
<dbReference type="InterPro" id="IPR009057">
    <property type="entry name" value="Homeodomain-like_sf"/>
</dbReference>
<dbReference type="Gene3D" id="1.10.10.60">
    <property type="entry name" value="Homeodomain-like"/>
    <property type="match status" value="2"/>
</dbReference>
<dbReference type="PANTHER" id="PTHR43280">
    <property type="entry name" value="ARAC-FAMILY TRANSCRIPTIONAL REGULATOR"/>
    <property type="match status" value="1"/>
</dbReference>
<dbReference type="InterPro" id="IPR018062">
    <property type="entry name" value="HTH_AraC-typ_CS"/>
</dbReference>